<name>A0A068R682_9GAMM</name>
<sequence length="132" mass="15001">MADTENTAVTNRTTRRKIKPKSYASVSFTLHVDTEIVKSLTSRRLFKCSREAFTLSKSLQKYLTIPEDHMRSRAVAINTTLESVIGMAQTDLQNIDIHITSIIEGVRKERLEKMGKDNLLPVRSLTSTDRSF</sequence>
<dbReference type="EMBL" id="FO704551">
    <property type="protein sequence ID" value="CDG21635.1"/>
    <property type="molecule type" value="Genomic_DNA"/>
</dbReference>
<protein>
    <submittedName>
        <fullName evidence="1">Uncharacterized protein</fullName>
    </submittedName>
</protein>
<gene>
    <name evidence="1" type="ORF">XPG1_1980</name>
</gene>
<proteinExistence type="predicted"/>
<organism evidence="1 2">
    <name type="scientific">Xenorhabdus poinarii G6</name>
    <dbReference type="NCBI Taxonomy" id="1354304"/>
    <lineage>
        <taxon>Bacteria</taxon>
        <taxon>Pseudomonadati</taxon>
        <taxon>Pseudomonadota</taxon>
        <taxon>Gammaproteobacteria</taxon>
        <taxon>Enterobacterales</taxon>
        <taxon>Morganellaceae</taxon>
        <taxon>Xenorhabdus</taxon>
    </lineage>
</organism>
<dbReference type="RefSeq" id="WP_157879470.1">
    <property type="nucleotide sequence ID" value="NZ_FO704551.1"/>
</dbReference>
<evidence type="ECO:0000313" key="2">
    <source>
        <dbReference type="Proteomes" id="UP000032735"/>
    </source>
</evidence>
<dbReference type="HOGENOM" id="CLU_1916285_0_0_6"/>
<evidence type="ECO:0000313" key="1">
    <source>
        <dbReference type="EMBL" id="CDG21635.1"/>
    </source>
</evidence>
<dbReference type="Proteomes" id="UP000032735">
    <property type="component" value="Chromosome"/>
</dbReference>
<accession>A0A068R682</accession>
<reference evidence="1 2" key="1">
    <citation type="submission" date="2013-07" db="EMBL/GenBank/DDBJ databases">
        <authorList>
            <person name="Genoscope - CEA"/>
        </authorList>
    </citation>
    <scope>NUCLEOTIDE SEQUENCE [LARGE SCALE GENOMIC DNA]</scope>
    <source>
        <strain evidence="1 2">G6</strain>
    </source>
</reference>
<dbReference type="KEGG" id="xpo:XPG1_1980"/>
<keyword evidence="2" id="KW-1185">Reference proteome</keyword>
<dbReference type="AlphaFoldDB" id="A0A068R682"/>